<evidence type="ECO:0000313" key="2">
    <source>
        <dbReference type="Proteomes" id="UP000438991"/>
    </source>
</evidence>
<protein>
    <submittedName>
        <fullName evidence="1">Uncharacterized protein</fullName>
    </submittedName>
</protein>
<dbReference type="Proteomes" id="UP000438991">
    <property type="component" value="Unassembled WGS sequence"/>
</dbReference>
<reference evidence="1 2" key="1">
    <citation type="submission" date="2019-11" db="EMBL/GenBank/DDBJ databases">
        <title>Whole-genome sequence of Rhodoplanes serenus DSM 18633, type strain.</title>
        <authorList>
            <person name="Kyndt J.A."/>
            <person name="Meyer T.E."/>
        </authorList>
    </citation>
    <scope>NUCLEOTIDE SEQUENCE [LARGE SCALE GENOMIC DNA]</scope>
    <source>
        <strain evidence="1 2">DSM 18633</strain>
    </source>
</reference>
<gene>
    <name evidence="1" type="ORF">GJ689_23985</name>
</gene>
<dbReference type="RefSeq" id="WP_155481523.1">
    <property type="nucleotide sequence ID" value="NZ_WNKV01000027.1"/>
</dbReference>
<accession>A0A9X5AUA7</accession>
<dbReference type="AlphaFoldDB" id="A0A9X5AUA7"/>
<name>A0A9X5AUA7_9BRAD</name>
<dbReference type="EMBL" id="WNKV01000027">
    <property type="protein sequence ID" value="MTW19261.1"/>
    <property type="molecule type" value="Genomic_DNA"/>
</dbReference>
<comment type="caution">
    <text evidence="1">The sequence shown here is derived from an EMBL/GenBank/DDBJ whole genome shotgun (WGS) entry which is preliminary data.</text>
</comment>
<proteinExistence type="predicted"/>
<sequence length="134" mass="14438">MTTDPESVDGSRGGLLKMSLSLKKAFPSRLKSGRSRGKKRRYFGDGLDHLANNGALVARLIVHDDGVAGSERRHEQALDMGRERLAFYRPFTTKGAMMPQQLSPATKVMVFQCSCGMPTAGARPAVTAVGAEPC</sequence>
<organism evidence="1 2">
    <name type="scientific">Rhodoplanes serenus</name>
    <dbReference type="NCBI Taxonomy" id="200615"/>
    <lineage>
        <taxon>Bacteria</taxon>
        <taxon>Pseudomonadati</taxon>
        <taxon>Pseudomonadota</taxon>
        <taxon>Alphaproteobacteria</taxon>
        <taxon>Hyphomicrobiales</taxon>
        <taxon>Nitrobacteraceae</taxon>
        <taxon>Rhodoplanes</taxon>
    </lineage>
</organism>
<evidence type="ECO:0000313" key="1">
    <source>
        <dbReference type="EMBL" id="MTW19261.1"/>
    </source>
</evidence>